<evidence type="ECO:0000256" key="2">
    <source>
        <dbReference type="SAM" id="SignalP"/>
    </source>
</evidence>
<keyword evidence="2" id="KW-0732">Signal</keyword>
<evidence type="ECO:0000256" key="1">
    <source>
        <dbReference type="SAM" id="MobiDB-lite"/>
    </source>
</evidence>
<reference evidence="3 4" key="1">
    <citation type="submission" date="2014-04" db="EMBL/GenBank/DDBJ databases">
        <authorList>
            <consortium name="DOE Joint Genome Institute"/>
            <person name="Kuo A."/>
            <person name="Zuccaro A."/>
            <person name="Kohler A."/>
            <person name="Nagy L.G."/>
            <person name="Floudas D."/>
            <person name="Copeland A."/>
            <person name="Barry K.W."/>
            <person name="Cichocki N."/>
            <person name="Veneault-Fourrey C."/>
            <person name="LaButti K."/>
            <person name="Lindquist E.A."/>
            <person name="Lipzen A."/>
            <person name="Lundell T."/>
            <person name="Morin E."/>
            <person name="Murat C."/>
            <person name="Sun H."/>
            <person name="Tunlid A."/>
            <person name="Henrissat B."/>
            <person name="Grigoriev I.V."/>
            <person name="Hibbett D.S."/>
            <person name="Martin F."/>
            <person name="Nordberg H.P."/>
            <person name="Cantor M.N."/>
            <person name="Hua S.X."/>
        </authorList>
    </citation>
    <scope>NUCLEOTIDE SEQUENCE [LARGE SCALE GENOMIC DNA]</scope>
    <source>
        <strain evidence="3 4">MAFF 305830</strain>
    </source>
</reference>
<dbReference type="EMBL" id="KN824280">
    <property type="protein sequence ID" value="KIM32484.1"/>
    <property type="molecule type" value="Genomic_DNA"/>
</dbReference>
<sequence length="141" mass="15475">MLFFSAPLIIFLSIVLTLAAPITHSRHYRDLNHADAQGFALVKRAGPIVRSTSPDLLKPMPLLPGPVLRIANPDPPNRNKNLPALPGPPNVNKHLPLTPTNRKSPASAPVTRHKLRKFDSKFPSRAAHMNKPLPKLPVSAY</sequence>
<gene>
    <name evidence="3" type="ORF">M408DRAFT_219665</name>
</gene>
<keyword evidence="4" id="KW-1185">Reference proteome</keyword>
<evidence type="ECO:0000313" key="3">
    <source>
        <dbReference type="EMBL" id="KIM32484.1"/>
    </source>
</evidence>
<organism evidence="3 4">
    <name type="scientific">Serendipita vermifera MAFF 305830</name>
    <dbReference type="NCBI Taxonomy" id="933852"/>
    <lineage>
        <taxon>Eukaryota</taxon>
        <taxon>Fungi</taxon>
        <taxon>Dikarya</taxon>
        <taxon>Basidiomycota</taxon>
        <taxon>Agaricomycotina</taxon>
        <taxon>Agaricomycetes</taxon>
        <taxon>Sebacinales</taxon>
        <taxon>Serendipitaceae</taxon>
        <taxon>Serendipita</taxon>
    </lineage>
</organism>
<evidence type="ECO:0000313" key="4">
    <source>
        <dbReference type="Proteomes" id="UP000054097"/>
    </source>
</evidence>
<dbReference type="Proteomes" id="UP000054097">
    <property type="component" value="Unassembled WGS sequence"/>
</dbReference>
<accession>A0A0C3BK76</accession>
<proteinExistence type="predicted"/>
<name>A0A0C3BK76_SERVB</name>
<reference evidence="4" key="2">
    <citation type="submission" date="2015-01" db="EMBL/GenBank/DDBJ databases">
        <title>Evolutionary Origins and Diversification of the Mycorrhizal Mutualists.</title>
        <authorList>
            <consortium name="DOE Joint Genome Institute"/>
            <consortium name="Mycorrhizal Genomics Consortium"/>
            <person name="Kohler A."/>
            <person name="Kuo A."/>
            <person name="Nagy L.G."/>
            <person name="Floudas D."/>
            <person name="Copeland A."/>
            <person name="Barry K.W."/>
            <person name="Cichocki N."/>
            <person name="Veneault-Fourrey C."/>
            <person name="LaButti K."/>
            <person name="Lindquist E.A."/>
            <person name="Lipzen A."/>
            <person name="Lundell T."/>
            <person name="Morin E."/>
            <person name="Murat C."/>
            <person name="Riley R."/>
            <person name="Ohm R."/>
            <person name="Sun H."/>
            <person name="Tunlid A."/>
            <person name="Henrissat B."/>
            <person name="Grigoriev I.V."/>
            <person name="Hibbett D.S."/>
            <person name="Martin F."/>
        </authorList>
    </citation>
    <scope>NUCLEOTIDE SEQUENCE [LARGE SCALE GENOMIC DNA]</scope>
    <source>
        <strain evidence="4">MAFF 305830</strain>
    </source>
</reference>
<feature type="region of interest" description="Disordered" evidence="1">
    <location>
        <begin position="68"/>
        <end position="141"/>
    </location>
</feature>
<dbReference type="HOGENOM" id="CLU_1826490_0_0_1"/>
<feature type="signal peptide" evidence="2">
    <location>
        <begin position="1"/>
        <end position="19"/>
    </location>
</feature>
<feature type="chain" id="PRO_5002161697" evidence="2">
    <location>
        <begin position="20"/>
        <end position="141"/>
    </location>
</feature>
<dbReference type="AlphaFoldDB" id="A0A0C3BK76"/>
<protein>
    <submittedName>
        <fullName evidence="3">Uncharacterized protein</fullName>
    </submittedName>
</protein>